<evidence type="ECO:0000259" key="11">
    <source>
        <dbReference type="PROSITE" id="PS51007"/>
    </source>
</evidence>
<evidence type="ECO:0000256" key="8">
    <source>
        <dbReference type="PROSITE-ProRule" id="PRU00433"/>
    </source>
</evidence>
<feature type="signal peptide" evidence="10">
    <location>
        <begin position="1"/>
        <end position="19"/>
    </location>
</feature>
<keyword evidence="3 9" id="KW-0812">Transmembrane</keyword>
<dbReference type="PROSITE" id="PS51007">
    <property type="entry name" value="CYTC"/>
    <property type="match status" value="1"/>
</dbReference>
<evidence type="ECO:0000256" key="1">
    <source>
        <dbReference type="ARBA" id="ARBA00004370"/>
    </source>
</evidence>
<dbReference type="InterPro" id="IPR002326">
    <property type="entry name" value="Cyt_c1"/>
</dbReference>
<dbReference type="PANTHER" id="PTHR10266">
    <property type="entry name" value="CYTOCHROME C1"/>
    <property type="match status" value="1"/>
</dbReference>
<comment type="subcellular location">
    <subcellularLocation>
        <location evidence="1">Membrane</location>
    </subcellularLocation>
</comment>
<protein>
    <submittedName>
        <fullName evidence="12">Cytochrome c1</fullName>
    </submittedName>
</protein>
<evidence type="ECO:0000256" key="3">
    <source>
        <dbReference type="ARBA" id="ARBA00022692"/>
    </source>
</evidence>
<dbReference type="SUPFAM" id="SSF46626">
    <property type="entry name" value="Cytochrome c"/>
    <property type="match status" value="1"/>
</dbReference>
<dbReference type="EMBL" id="JBBMRA010000001">
    <property type="protein sequence ID" value="MEM5534960.1"/>
    <property type="molecule type" value="Genomic_DNA"/>
</dbReference>
<evidence type="ECO:0000256" key="5">
    <source>
        <dbReference type="ARBA" id="ARBA00022989"/>
    </source>
</evidence>
<evidence type="ECO:0000313" key="12">
    <source>
        <dbReference type="EMBL" id="MEM5534960.1"/>
    </source>
</evidence>
<evidence type="ECO:0000256" key="4">
    <source>
        <dbReference type="ARBA" id="ARBA00022723"/>
    </source>
</evidence>
<keyword evidence="7 9" id="KW-0472">Membrane</keyword>
<feature type="chain" id="PRO_5045963446" evidence="10">
    <location>
        <begin position="20"/>
        <end position="257"/>
    </location>
</feature>
<dbReference type="RefSeq" id="WP_067982798.1">
    <property type="nucleotide sequence ID" value="NZ_JBBMRA010000001.1"/>
</dbReference>
<dbReference type="InterPro" id="IPR009056">
    <property type="entry name" value="Cyt_c-like_dom"/>
</dbReference>
<keyword evidence="6 8" id="KW-0408">Iron</keyword>
<keyword evidence="13" id="KW-1185">Reference proteome</keyword>
<keyword evidence="4 8" id="KW-0479">Metal-binding</keyword>
<name>A0ABU9TMM9_9GAMM</name>
<dbReference type="Pfam" id="PF02167">
    <property type="entry name" value="Cytochrom_C1"/>
    <property type="match status" value="1"/>
</dbReference>
<evidence type="ECO:0000256" key="7">
    <source>
        <dbReference type="ARBA" id="ARBA00023136"/>
    </source>
</evidence>
<evidence type="ECO:0000256" key="2">
    <source>
        <dbReference type="ARBA" id="ARBA00022617"/>
    </source>
</evidence>
<evidence type="ECO:0000313" key="13">
    <source>
        <dbReference type="Proteomes" id="UP001449225"/>
    </source>
</evidence>
<proteinExistence type="predicted"/>
<dbReference type="InterPro" id="IPR036909">
    <property type="entry name" value="Cyt_c-like_dom_sf"/>
</dbReference>
<dbReference type="Gene3D" id="1.10.760.10">
    <property type="entry name" value="Cytochrome c-like domain"/>
    <property type="match status" value="1"/>
</dbReference>
<evidence type="ECO:0000256" key="10">
    <source>
        <dbReference type="SAM" id="SignalP"/>
    </source>
</evidence>
<gene>
    <name evidence="12" type="ORF">WNY58_01020</name>
</gene>
<keyword evidence="10" id="KW-0732">Signal</keyword>
<dbReference type="PANTHER" id="PTHR10266:SF3">
    <property type="entry name" value="CYTOCHROME C1, HEME PROTEIN, MITOCHONDRIAL"/>
    <property type="match status" value="1"/>
</dbReference>
<sequence length="257" mass="28756">MKKFLITLVMAVLPLTANAAGGSGHLDHMDVDLHNQASLQRGMKTFVNYCMGCHSAEYQRYERAAIDLGMNPEVVAEHLIFGEQKVGEQMTNSMSKEDAGKWFGNPPPDLTLEARLRGGDWLYTYLRSFYADDSRPWGVNNAVFKDVGMPNVLGSLQGVVKANCSWEDMNAHGLAGHGIDPLTNTPLSNCTSIVKGTGELSPQEFDKVVYDLVNFMVYMGEPSKLDSHRIGTYVLIFLFLFFFLAYALKKEFWKDIH</sequence>
<reference evidence="12 13" key="1">
    <citation type="submission" date="2024-03" db="EMBL/GenBank/DDBJ databases">
        <title>Community enrichment and isolation of bacterial strains for fucoidan degradation.</title>
        <authorList>
            <person name="Sichert A."/>
        </authorList>
    </citation>
    <scope>NUCLEOTIDE SEQUENCE [LARGE SCALE GENOMIC DNA]</scope>
    <source>
        <strain evidence="12 13">AS76</strain>
    </source>
</reference>
<feature type="domain" description="Cytochrome c" evidence="11">
    <location>
        <begin position="37"/>
        <end position="216"/>
    </location>
</feature>
<accession>A0ABU9TMM9</accession>
<evidence type="ECO:0000256" key="6">
    <source>
        <dbReference type="ARBA" id="ARBA00023004"/>
    </source>
</evidence>
<dbReference type="Proteomes" id="UP001449225">
    <property type="component" value="Unassembled WGS sequence"/>
</dbReference>
<organism evidence="12 13">
    <name type="scientific">Neptuniibacter pectenicola</name>
    <dbReference type="NCBI Taxonomy" id="1806669"/>
    <lineage>
        <taxon>Bacteria</taxon>
        <taxon>Pseudomonadati</taxon>
        <taxon>Pseudomonadota</taxon>
        <taxon>Gammaproteobacteria</taxon>
        <taxon>Oceanospirillales</taxon>
        <taxon>Oceanospirillaceae</taxon>
        <taxon>Neptuniibacter</taxon>
    </lineage>
</organism>
<comment type="caution">
    <text evidence="12">The sequence shown here is derived from an EMBL/GenBank/DDBJ whole genome shotgun (WGS) entry which is preliminary data.</text>
</comment>
<feature type="transmembrane region" description="Helical" evidence="9">
    <location>
        <begin position="230"/>
        <end position="248"/>
    </location>
</feature>
<evidence type="ECO:0000256" key="9">
    <source>
        <dbReference type="SAM" id="Phobius"/>
    </source>
</evidence>
<keyword evidence="2 8" id="KW-0349">Heme</keyword>
<keyword evidence="5 9" id="KW-1133">Transmembrane helix</keyword>